<reference evidence="2 3" key="1">
    <citation type="submission" date="2017-09" db="EMBL/GenBank/DDBJ databases">
        <title>Depth-based differentiation of microbial function through sediment-hosted aquifers and enrichment of novel symbionts in the deep terrestrial subsurface.</title>
        <authorList>
            <person name="Probst A.J."/>
            <person name="Ladd B."/>
            <person name="Jarett J.K."/>
            <person name="Geller-Mcgrath D.E."/>
            <person name="Sieber C.M."/>
            <person name="Emerson J.B."/>
            <person name="Anantharaman K."/>
            <person name="Thomas B.C."/>
            <person name="Malmstrom R."/>
            <person name="Stieglmeier M."/>
            <person name="Klingl A."/>
            <person name="Woyke T."/>
            <person name="Ryan C.M."/>
            <person name="Banfield J.F."/>
        </authorList>
    </citation>
    <scope>NUCLEOTIDE SEQUENCE [LARGE SCALE GENOMIC DNA]</scope>
    <source>
        <strain evidence="2">CG17_big_fil_post_rev_8_21_14_2_50_48_46</strain>
    </source>
</reference>
<dbReference type="PANTHER" id="PTHR42695:SF5">
    <property type="entry name" value="GLUTAMINE AMIDOTRANSFERASE YLR126C-RELATED"/>
    <property type="match status" value="1"/>
</dbReference>
<dbReference type="EMBL" id="PFFQ01000004">
    <property type="protein sequence ID" value="PIW19496.1"/>
    <property type="molecule type" value="Genomic_DNA"/>
</dbReference>
<dbReference type="InterPro" id="IPR017926">
    <property type="entry name" value="GATASE"/>
</dbReference>
<dbReference type="PANTHER" id="PTHR42695">
    <property type="entry name" value="GLUTAMINE AMIDOTRANSFERASE YLR126C-RELATED"/>
    <property type="match status" value="1"/>
</dbReference>
<dbReference type="PRINTS" id="PR00096">
    <property type="entry name" value="GATASE"/>
</dbReference>
<dbReference type="CDD" id="cd01741">
    <property type="entry name" value="GATase1_1"/>
    <property type="match status" value="1"/>
</dbReference>
<dbReference type="GO" id="GO:0005829">
    <property type="term" value="C:cytosol"/>
    <property type="evidence" value="ECO:0007669"/>
    <property type="project" value="TreeGrafter"/>
</dbReference>
<comment type="caution">
    <text evidence="2">The sequence shown here is derived from an EMBL/GenBank/DDBJ whole genome shotgun (WGS) entry which is preliminary data.</text>
</comment>
<dbReference type="Proteomes" id="UP000231019">
    <property type="component" value="Unassembled WGS sequence"/>
</dbReference>
<dbReference type="PROSITE" id="PS51273">
    <property type="entry name" value="GATASE_TYPE_1"/>
    <property type="match status" value="1"/>
</dbReference>
<feature type="domain" description="Glutamine amidotransferase" evidence="1">
    <location>
        <begin position="47"/>
        <end position="191"/>
    </location>
</feature>
<accession>A0A2M7GBD7</accession>
<organism evidence="2 3">
    <name type="scientific">bacterium (Candidatus Blackallbacteria) CG17_big_fil_post_rev_8_21_14_2_50_48_46</name>
    <dbReference type="NCBI Taxonomy" id="2014261"/>
    <lineage>
        <taxon>Bacteria</taxon>
        <taxon>Candidatus Blackallbacteria</taxon>
    </lineage>
</organism>
<dbReference type="InterPro" id="IPR029062">
    <property type="entry name" value="Class_I_gatase-like"/>
</dbReference>
<name>A0A2M7GBD7_9BACT</name>
<protein>
    <recommendedName>
        <fullName evidence="1">Glutamine amidotransferase domain-containing protein</fullName>
    </recommendedName>
</protein>
<proteinExistence type="predicted"/>
<evidence type="ECO:0000313" key="2">
    <source>
        <dbReference type="EMBL" id="PIW19496.1"/>
    </source>
</evidence>
<dbReference type="Pfam" id="PF00117">
    <property type="entry name" value="GATase"/>
    <property type="match status" value="1"/>
</dbReference>
<dbReference type="InterPro" id="IPR044992">
    <property type="entry name" value="ChyE-like"/>
</dbReference>
<sequence>MLNPLSSPLCVLDLLDQGTISFAERFQSFLDAEDLQIEYEVIDGIRHQHELPELLNRPWSGLLISGSVHGAYEASDWIQAVEALIRQAHARNFPVFGICFGHQLIATALGGKVEKAPRWEFGTHPVYFTGQHPFLAGVESGIWTSQTHQDQVTELPPDAQWLGFSYQTAHQIMACGSCFGVQFHPEYTPDTLRYLGEQRVQRFLEARAFHSAEHLQQFLQVLKPIASSRKILRNFLLSL</sequence>
<gene>
    <name evidence="2" type="ORF">COW36_01255</name>
</gene>
<dbReference type="Gene3D" id="3.40.50.880">
    <property type="match status" value="1"/>
</dbReference>
<dbReference type="SUPFAM" id="SSF52317">
    <property type="entry name" value="Class I glutamine amidotransferase-like"/>
    <property type="match status" value="1"/>
</dbReference>
<dbReference type="AlphaFoldDB" id="A0A2M7GBD7"/>
<evidence type="ECO:0000259" key="1">
    <source>
        <dbReference type="Pfam" id="PF00117"/>
    </source>
</evidence>
<evidence type="ECO:0000313" key="3">
    <source>
        <dbReference type="Proteomes" id="UP000231019"/>
    </source>
</evidence>